<evidence type="ECO:0008006" key="3">
    <source>
        <dbReference type="Google" id="ProtNLM"/>
    </source>
</evidence>
<organism evidence="1 2">
    <name type="scientific">Geodermatophilus obscurus</name>
    <dbReference type="NCBI Taxonomy" id="1861"/>
    <lineage>
        <taxon>Bacteria</taxon>
        <taxon>Bacillati</taxon>
        <taxon>Actinomycetota</taxon>
        <taxon>Actinomycetes</taxon>
        <taxon>Geodermatophilales</taxon>
        <taxon>Geodermatophilaceae</taxon>
        <taxon>Geodermatophilus</taxon>
    </lineage>
</organism>
<sequence>MPPLPWRTKLPASPHQEYLVMASRLPLRSHRTIPRFLGLTMSVARQLEGTSGLVGYRLLAQPMRKTFWTLSAWTDRDALDAFVRTMPHLAVMGKLRTQMGPTRFTTWMAPGSALPIAWDDAMERLRRVPAPEGPASR</sequence>
<dbReference type="SUPFAM" id="SSF54909">
    <property type="entry name" value="Dimeric alpha+beta barrel"/>
    <property type="match status" value="1"/>
</dbReference>
<gene>
    <name evidence="1" type="ORF">SAMN05660359_04630</name>
</gene>
<reference evidence="2" key="1">
    <citation type="submission" date="2016-10" db="EMBL/GenBank/DDBJ databases">
        <authorList>
            <person name="Varghese N."/>
            <person name="Submissions S."/>
        </authorList>
    </citation>
    <scope>NUCLEOTIDE SEQUENCE [LARGE SCALE GENOMIC DNA]</scope>
    <source>
        <strain evidence="2">DSM 43161</strain>
    </source>
</reference>
<proteinExistence type="predicted"/>
<dbReference type="InterPro" id="IPR011008">
    <property type="entry name" value="Dimeric_a/b-barrel"/>
</dbReference>
<accession>A0A1I5IID4</accession>
<evidence type="ECO:0000313" key="2">
    <source>
        <dbReference type="Proteomes" id="UP000183642"/>
    </source>
</evidence>
<evidence type="ECO:0000313" key="1">
    <source>
        <dbReference type="EMBL" id="SFO60325.1"/>
    </source>
</evidence>
<keyword evidence="2" id="KW-1185">Reference proteome</keyword>
<dbReference type="Proteomes" id="UP000183642">
    <property type="component" value="Unassembled WGS sequence"/>
</dbReference>
<dbReference type="AlphaFoldDB" id="A0A1I5IID4"/>
<dbReference type="RefSeq" id="WP_075015864.1">
    <property type="nucleotide sequence ID" value="NZ_FOWE01000015.1"/>
</dbReference>
<dbReference type="EMBL" id="FOWE01000015">
    <property type="protein sequence ID" value="SFO60325.1"/>
    <property type="molecule type" value="Genomic_DNA"/>
</dbReference>
<name>A0A1I5IID4_9ACTN</name>
<protein>
    <recommendedName>
        <fullName evidence="3">DUF3291 domain-containing protein</fullName>
    </recommendedName>
</protein>
<dbReference type="OrthoDB" id="3214999at2"/>